<organism evidence="1 2">
    <name type="scientific">Rossellomorea oryzaecorticis</name>
    <dbReference type="NCBI Taxonomy" id="1396505"/>
    <lineage>
        <taxon>Bacteria</taxon>
        <taxon>Bacillati</taxon>
        <taxon>Bacillota</taxon>
        <taxon>Bacilli</taxon>
        <taxon>Bacillales</taxon>
        <taxon>Bacillaceae</taxon>
        <taxon>Rossellomorea</taxon>
    </lineage>
</organism>
<proteinExistence type="predicted"/>
<keyword evidence="2" id="KW-1185">Reference proteome</keyword>
<dbReference type="Pfam" id="PF10830">
    <property type="entry name" value="DUF2553"/>
    <property type="match status" value="1"/>
</dbReference>
<dbReference type="EMBL" id="JBBYAF010000062">
    <property type="protein sequence ID" value="MEL3974599.1"/>
    <property type="molecule type" value="Genomic_DNA"/>
</dbReference>
<gene>
    <name evidence="1" type="ORF">AAEO50_20115</name>
</gene>
<accession>A0ABU9KHG2</accession>
<sequence>MSLEPKKLDVTERVTGKLKNGELELYLDNQPIGRMTVPLEGISMEPNFEAKENKIFQNYTATEGTEARYTDCDEGGWC</sequence>
<name>A0ABU9KHG2_9BACI</name>
<evidence type="ECO:0000313" key="1">
    <source>
        <dbReference type="EMBL" id="MEL3974599.1"/>
    </source>
</evidence>
<dbReference type="InterPro" id="IPR020140">
    <property type="entry name" value="Uncharacterised_YusG"/>
</dbReference>
<protein>
    <submittedName>
        <fullName evidence="1">YusG family protein</fullName>
    </submittedName>
</protein>
<evidence type="ECO:0000313" key="2">
    <source>
        <dbReference type="Proteomes" id="UP001389717"/>
    </source>
</evidence>
<comment type="caution">
    <text evidence="1">The sequence shown here is derived from an EMBL/GenBank/DDBJ whole genome shotgun (WGS) entry which is preliminary data.</text>
</comment>
<reference evidence="1 2" key="1">
    <citation type="submission" date="2024-04" db="EMBL/GenBank/DDBJ databases">
        <title>Bacillus oryzaecorticis sp. nov., a moderately halophilic bacterium isolated from rice husks.</title>
        <authorList>
            <person name="Zhu H.-S."/>
        </authorList>
    </citation>
    <scope>NUCLEOTIDE SEQUENCE [LARGE SCALE GENOMIC DNA]</scope>
    <source>
        <strain evidence="1 2">ZC255</strain>
    </source>
</reference>
<dbReference type="Proteomes" id="UP001389717">
    <property type="component" value="Unassembled WGS sequence"/>
</dbReference>